<feature type="compositionally biased region" description="Gly residues" evidence="1">
    <location>
        <begin position="274"/>
        <end position="288"/>
    </location>
</feature>
<feature type="compositionally biased region" description="Gly residues" evidence="1">
    <location>
        <begin position="252"/>
        <end position="267"/>
    </location>
</feature>
<sequence length="304" mass="32016">MVFGGGSGDLSWLTRRHGVKVGAGSLYTVEEAALAVGEKIRHGSVVLFVDKVEQANRLVETGISVGGRFEAVLPLTQPSTRVTLSNVPPFISGKFLARELARFGKIVSPIRKVLSGCKSPLLKHVVSHRRELYMILNNRAEELNVRFHVKVEEFDYMLYASSSVMKCSGSGEEGHLIRACPGRAGSVLVGSKGQIGPVPGVRADPKGIRAAGPEESTRRSGQEEAGEKVVSEGQVSEPDGALVGVVAQVGEGGEGQVGEGGEGQVGEGGERQVGEGGEGQVGEGGEGQVGEVKVVRDRWVKVVR</sequence>
<evidence type="ECO:0000313" key="3">
    <source>
        <dbReference type="Proteomes" id="UP000324091"/>
    </source>
</evidence>
<evidence type="ECO:0000256" key="1">
    <source>
        <dbReference type="SAM" id="MobiDB-lite"/>
    </source>
</evidence>
<dbReference type="AlphaFoldDB" id="A0A5C6PCS2"/>
<feature type="region of interest" description="Disordered" evidence="1">
    <location>
        <begin position="252"/>
        <end position="289"/>
    </location>
</feature>
<proteinExistence type="predicted"/>
<dbReference type="EMBL" id="RHFK02000004">
    <property type="protein sequence ID" value="TWW77602.1"/>
    <property type="molecule type" value="Genomic_DNA"/>
</dbReference>
<comment type="caution">
    <text evidence="2">The sequence shown here is derived from an EMBL/GenBank/DDBJ whole genome shotgun (WGS) entry which is preliminary data.</text>
</comment>
<feature type="region of interest" description="Disordered" evidence="1">
    <location>
        <begin position="199"/>
        <end position="235"/>
    </location>
</feature>
<evidence type="ECO:0000313" key="2">
    <source>
        <dbReference type="EMBL" id="TWW77602.1"/>
    </source>
</evidence>
<keyword evidence="3" id="KW-1185">Reference proteome</keyword>
<reference evidence="2 3" key="1">
    <citation type="submission" date="2019-04" db="EMBL/GenBank/DDBJ databases">
        <title>Chromosome genome assembly for Takifugu flavidus.</title>
        <authorList>
            <person name="Xiao S."/>
        </authorList>
    </citation>
    <scope>NUCLEOTIDE SEQUENCE [LARGE SCALE GENOMIC DNA]</scope>
    <source>
        <strain evidence="2">HTHZ2018</strain>
        <tissue evidence="2">Muscle</tissue>
    </source>
</reference>
<feature type="compositionally biased region" description="Basic and acidic residues" evidence="1">
    <location>
        <begin position="215"/>
        <end position="230"/>
    </location>
</feature>
<gene>
    <name evidence="2" type="ORF">D4764_12G0009920</name>
</gene>
<name>A0A5C6PCS2_9TELE</name>
<dbReference type="Proteomes" id="UP000324091">
    <property type="component" value="Chromosome 12"/>
</dbReference>
<protein>
    <submittedName>
        <fullName evidence="2">Transposon TX1 uncharacterized 82 kDa protein ORF 1</fullName>
    </submittedName>
</protein>
<organism evidence="2 3">
    <name type="scientific">Takifugu flavidus</name>
    <name type="common">sansaifugu</name>
    <dbReference type="NCBI Taxonomy" id="433684"/>
    <lineage>
        <taxon>Eukaryota</taxon>
        <taxon>Metazoa</taxon>
        <taxon>Chordata</taxon>
        <taxon>Craniata</taxon>
        <taxon>Vertebrata</taxon>
        <taxon>Euteleostomi</taxon>
        <taxon>Actinopterygii</taxon>
        <taxon>Neopterygii</taxon>
        <taxon>Teleostei</taxon>
        <taxon>Neoteleostei</taxon>
        <taxon>Acanthomorphata</taxon>
        <taxon>Eupercaria</taxon>
        <taxon>Tetraodontiformes</taxon>
        <taxon>Tetradontoidea</taxon>
        <taxon>Tetraodontidae</taxon>
        <taxon>Takifugu</taxon>
    </lineage>
</organism>
<accession>A0A5C6PCS2</accession>